<accession>A0ABX2GPP5</accession>
<dbReference type="Gene3D" id="3.40.50.300">
    <property type="entry name" value="P-loop containing nucleotide triphosphate hydrolases"/>
    <property type="match status" value="2"/>
</dbReference>
<dbReference type="CDD" id="cd03215">
    <property type="entry name" value="ABC_Carb_Monos_II"/>
    <property type="match status" value="1"/>
</dbReference>
<keyword evidence="11" id="KW-1185">Reference proteome</keyword>
<evidence type="ECO:0000313" key="11">
    <source>
        <dbReference type="Proteomes" id="UP000822152"/>
    </source>
</evidence>
<dbReference type="RefSeq" id="WP_173743690.1">
    <property type="nucleotide sequence ID" value="NZ_JAAIPF010000023.1"/>
</dbReference>
<keyword evidence="3" id="KW-0762">Sugar transport</keyword>
<dbReference type="CDD" id="cd03216">
    <property type="entry name" value="ABC_Carb_Monos_I"/>
    <property type="match status" value="1"/>
</dbReference>
<evidence type="ECO:0000256" key="8">
    <source>
        <dbReference type="ARBA" id="ARBA00023136"/>
    </source>
</evidence>
<dbReference type="PROSITE" id="PS00211">
    <property type="entry name" value="ABC_TRANSPORTER_1"/>
    <property type="match status" value="1"/>
</dbReference>
<dbReference type="EMBL" id="JAAIPF010000023">
    <property type="protein sequence ID" value="NSF74254.1"/>
    <property type="molecule type" value="Genomic_DNA"/>
</dbReference>
<evidence type="ECO:0000256" key="4">
    <source>
        <dbReference type="ARBA" id="ARBA00022737"/>
    </source>
</evidence>
<evidence type="ECO:0000313" key="10">
    <source>
        <dbReference type="EMBL" id="NSF74254.1"/>
    </source>
</evidence>
<reference evidence="10 11" key="1">
    <citation type="journal article" date="2020" name="Cell Host Microbe">
        <title>Functional and Genomic Variation between Human-Derived Isolates of Lachnospiraceae Reveals Inter- and Intra-Species Diversity.</title>
        <authorList>
            <person name="Sorbara M.T."/>
            <person name="Littmann E.R."/>
            <person name="Fontana E."/>
            <person name="Moody T.U."/>
            <person name="Kohout C.E."/>
            <person name="Gjonbalaj M."/>
            <person name="Eaton V."/>
            <person name="Seok R."/>
            <person name="Leiner I.M."/>
            <person name="Pamer E.G."/>
        </authorList>
    </citation>
    <scope>NUCLEOTIDE SEQUENCE [LARGE SCALE GENOMIC DNA]</scope>
    <source>
        <strain evidence="10 11">MSK.20.11</strain>
    </source>
</reference>
<dbReference type="SUPFAM" id="SSF52540">
    <property type="entry name" value="P-loop containing nucleoside triphosphate hydrolases"/>
    <property type="match status" value="2"/>
</dbReference>
<evidence type="ECO:0000256" key="5">
    <source>
        <dbReference type="ARBA" id="ARBA00022741"/>
    </source>
</evidence>
<keyword evidence="6 10" id="KW-0067">ATP-binding</keyword>
<proteinExistence type="predicted"/>
<keyword evidence="8" id="KW-0472">Membrane</keyword>
<dbReference type="InterPro" id="IPR017871">
    <property type="entry name" value="ABC_transporter-like_CS"/>
</dbReference>
<keyword evidence="7" id="KW-1278">Translocase</keyword>
<dbReference type="InterPro" id="IPR050107">
    <property type="entry name" value="ABC_carbohydrate_import_ATPase"/>
</dbReference>
<evidence type="ECO:0000256" key="7">
    <source>
        <dbReference type="ARBA" id="ARBA00022967"/>
    </source>
</evidence>
<keyword evidence="1" id="KW-0813">Transport</keyword>
<evidence type="ECO:0000256" key="6">
    <source>
        <dbReference type="ARBA" id="ARBA00022840"/>
    </source>
</evidence>
<dbReference type="InterPro" id="IPR027417">
    <property type="entry name" value="P-loop_NTPase"/>
</dbReference>
<comment type="caution">
    <text evidence="10">The sequence shown here is derived from an EMBL/GenBank/DDBJ whole genome shotgun (WGS) entry which is preliminary data.</text>
</comment>
<dbReference type="Proteomes" id="UP000822152">
    <property type="component" value="Unassembled WGS sequence"/>
</dbReference>
<dbReference type="GO" id="GO:0005524">
    <property type="term" value="F:ATP binding"/>
    <property type="evidence" value="ECO:0007669"/>
    <property type="project" value="UniProtKB-KW"/>
</dbReference>
<dbReference type="Pfam" id="PF00005">
    <property type="entry name" value="ABC_tran"/>
    <property type="match status" value="2"/>
</dbReference>
<gene>
    <name evidence="10" type="ORF">G4952_10605</name>
</gene>
<keyword evidence="2" id="KW-1003">Cell membrane</keyword>
<dbReference type="InterPro" id="IPR003593">
    <property type="entry name" value="AAA+_ATPase"/>
</dbReference>
<dbReference type="InterPro" id="IPR003439">
    <property type="entry name" value="ABC_transporter-like_ATP-bd"/>
</dbReference>
<feature type="domain" description="ABC transporter" evidence="9">
    <location>
        <begin position="254"/>
        <end position="497"/>
    </location>
</feature>
<evidence type="ECO:0000256" key="3">
    <source>
        <dbReference type="ARBA" id="ARBA00022597"/>
    </source>
</evidence>
<keyword evidence="4" id="KW-0677">Repeat</keyword>
<keyword evidence="5" id="KW-0547">Nucleotide-binding</keyword>
<name>A0ABX2GPP5_9FIRM</name>
<sequence>MSESNYLYMHNISKSFPGVKALSNVDLEVRQGEVHALLGENGAGKSTLLKILSGAYTKDEGEIFVNGKKIEQMTTKLAEELGISVIYQEFNNLPHLSIAENIFLGRQPLKKNGLIDWKKCYDESRKLLKKVGLDLDPRIAVSKLKVAQQQMVEIAKALSQDAKIIVMDEPTAPLTQIEIENLFQVIRELKASNVSVIYVSHRLNEIKEICDRITFLRDGCFVGKADVKDMEISDMVRMMVGRDLTNMYPKSKAVIGEPVLKVENLSTEEKLRNVNLVLHKGEILGLAGLVGAGRTELARAIFGADKISTGTVQINGKTIEIKNIRHAIAHKIGLVPEDRKKQGLVLILNLIQNTTLASLKKYVQFGKLNLKKEKKDTEHYIQRLRTATPNAWAKVENLSGGNQQKVVLSKWLCADSEILIIDEPTRGIDVGAKVEIYELMNELVEKGMSILMISSEMPELMGVCDRIAIMHEGKITGELERSEFSEERIMAYATGQVI</sequence>
<evidence type="ECO:0000256" key="2">
    <source>
        <dbReference type="ARBA" id="ARBA00022475"/>
    </source>
</evidence>
<organism evidence="10 11">
    <name type="scientific">Blautia wexlerae</name>
    <dbReference type="NCBI Taxonomy" id="418240"/>
    <lineage>
        <taxon>Bacteria</taxon>
        <taxon>Bacillati</taxon>
        <taxon>Bacillota</taxon>
        <taxon>Clostridia</taxon>
        <taxon>Lachnospirales</taxon>
        <taxon>Lachnospiraceae</taxon>
        <taxon>Blautia</taxon>
    </lineage>
</organism>
<dbReference type="SMART" id="SM00382">
    <property type="entry name" value="AAA"/>
    <property type="match status" value="2"/>
</dbReference>
<evidence type="ECO:0000259" key="9">
    <source>
        <dbReference type="PROSITE" id="PS50893"/>
    </source>
</evidence>
<dbReference type="PROSITE" id="PS50893">
    <property type="entry name" value="ABC_TRANSPORTER_2"/>
    <property type="match status" value="2"/>
</dbReference>
<protein>
    <submittedName>
        <fullName evidence="10">Sugar ABC transporter ATP-binding protein</fullName>
    </submittedName>
</protein>
<dbReference type="PANTHER" id="PTHR43790:SF3">
    <property type="entry name" value="D-ALLOSE IMPORT ATP-BINDING PROTEIN ALSA-RELATED"/>
    <property type="match status" value="1"/>
</dbReference>
<dbReference type="PANTHER" id="PTHR43790">
    <property type="entry name" value="CARBOHYDRATE TRANSPORT ATP-BINDING PROTEIN MG119-RELATED"/>
    <property type="match status" value="1"/>
</dbReference>
<evidence type="ECO:0000256" key="1">
    <source>
        <dbReference type="ARBA" id="ARBA00022448"/>
    </source>
</evidence>
<feature type="domain" description="ABC transporter" evidence="9">
    <location>
        <begin position="7"/>
        <end position="243"/>
    </location>
</feature>